<dbReference type="AlphaFoldDB" id="A0A2P8HXR6"/>
<dbReference type="PANTHER" id="PTHR15020:SF50">
    <property type="entry name" value="UPF0659 PROTEIN YMR090W"/>
    <property type="match status" value="1"/>
</dbReference>
<dbReference type="Pfam" id="PF13460">
    <property type="entry name" value="NAD_binding_10"/>
    <property type="match status" value="1"/>
</dbReference>
<dbReference type="SUPFAM" id="SSF51735">
    <property type="entry name" value="NAD(P)-binding Rossmann-fold domains"/>
    <property type="match status" value="1"/>
</dbReference>
<feature type="domain" description="NAD(P)-binding" evidence="1">
    <location>
        <begin position="7"/>
        <end position="190"/>
    </location>
</feature>
<dbReference type="PANTHER" id="PTHR15020">
    <property type="entry name" value="FLAVIN REDUCTASE-RELATED"/>
    <property type="match status" value="1"/>
</dbReference>
<dbReference type="InterPro" id="IPR016040">
    <property type="entry name" value="NAD(P)-bd_dom"/>
</dbReference>
<evidence type="ECO:0000313" key="3">
    <source>
        <dbReference type="Proteomes" id="UP000242310"/>
    </source>
</evidence>
<dbReference type="OrthoDB" id="9803892at2"/>
<dbReference type="RefSeq" id="WP_106587709.1">
    <property type="nucleotide sequence ID" value="NZ_PYAV01000002.1"/>
</dbReference>
<organism evidence="2 3">
    <name type="scientific">Salsuginibacillus halophilus</name>
    <dbReference type="NCBI Taxonomy" id="517424"/>
    <lineage>
        <taxon>Bacteria</taxon>
        <taxon>Bacillati</taxon>
        <taxon>Bacillota</taxon>
        <taxon>Bacilli</taxon>
        <taxon>Bacillales</taxon>
        <taxon>Bacillaceae</taxon>
        <taxon>Salsuginibacillus</taxon>
    </lineage>
</organism>
<dbReference type="EMBL" id="PYAV01000002">
    <property type="protein sequence ID" value="PSL50997.1"/>
    <property type="molecule type" value="Genomic_DNA"/>
</dbReference>
<keyword evidence="3" id="KW-1185">Reference proteome</keyword>
<proteinExistence type="predicted"/>
<gene>
    <name evidence="2" type="ORF">B0H94_102274</name>
</gene>
<evidence type="ECO:0000259" key="1">
    <source>
        <dbReference type="Pfam" id="PF13460"/>
    </source>
</evidence>
<comment type="caution">
    <text evidence="2">The sequence shown here is derived from an EMBL/GenBank/DDBJ whole genome shotgun (WGS) entry which is preliminary data.</text>
</comment>
<sequence length="214" mass="22980">MKVLVVGAHGKVGRHIVSQLNQSEGHEVTAMIRDESQKETIEAWGADNTVIADLEGDISHAFSDKDAVVFAAGSGPSTGGDKTLLIDLWGALKTIDESVKQGVKRFVMLSAMRAEDPESGPEKIRHYLVAKKLADDHLAATGLDYTIVRPGPLTNEEGTGNARIAPLLHGVDGQITREDTARVIVETLETENTIGKTFDVLNGSEDIETALKNL</sequence>
<accession>A0A2P8HXR6</accession>
<dbReference type="CDD" id="cd05243">
    <property type="entry name" value="SDR_a5"/>
    <property type="match status" value="1"/>
</dbReference>
<dbReference type="Gene3D" id="3.40.50.720">
    <property type="entry name" value="NAD(P)-binding Rossmann-like Domain"/>
    <property type="match status" value="1"/>
</dbReference>
<evidence type="ECO:0000313" key="2">
    <source>
        <dbReference type="EMBL" id="PSL50997.1"/>
    </source>
</evidence>
<protein>
    <submittedName>
        <fullName evidence="2">Nucleoside-diphosphate-sugar epimerase</fullName>
    </submittedName>
</protein>
<reference evidence="2 3" key="1">
    <citation type="submission" date="2018-03" db="EMBL/GenBank/DDBJ databases">
        <title>Genomic Encyclopedia of Type Strains, Phase III (KMG-III): the genomes of soil and plant-associated and newly described type strains.</title>
        <authorList>
            <person name="Whitman W."/>
        </authorList>
    </citation>
    <scope>NUCLEOTIDE SEQUENCE [LARGE SCALE GENOMIC DNA]</scope>
    <source>
        <strain evidence="2 3">CGMCC 1.07653</strain>
    </source>
</reference>
<dbReference type="InterPro" id="IPR036291">
    <property type="entry name" value="NAD(P)-bd_dom_sf"/>
</dbReference>
<dbReference type="Proteomes" id="UP000242310">
    <property type="component" value="Unassembled WGS sequence"/>
</dbReference>
<name>A0A2P8HXR6_9BACI</name>